<dbReference type="InterPro" id="IPR050904">
    <property type="entry name" value="Adhesion/Biosynth-related"/>
</dbReference>
<dbReference type="InterPro" id="IPR000782">
    <property type="entry name" value="FAS1_domain"/>
</dbReference>
<sequence>VKPLKNVLETARDLGARKFVKYIQESGLEYELTRSGALTLFAPSDDAMESLTAERKKELERYLGTVQNPMVMYHIVDERLTSHHFKADTLVQTKYPGHELRINKFSSKDGRFSQFARIMEQSGISSSIRRSELHISILAPSDEAFQKLPKAVLSRILGGNYAREALIKNHIIPHTLCLPAILGHHKLRTESDEKIVMDCDKKGVTIKEKRLAPQFTLGRNGVIYMLNDVLLPDKVKSVVELAEEQGLDTFVSLIKAAKLENTFDDYGDYTLFVPSESSMQALPAERLQELRQNKEEAKKFVLHHCTEGRIRTNNMGNDEVVMSMDEVYPLRMHMDRKSQSVDGAMLEIPDKEGINGVVHVINKPLIPITKSWKDLVQNNESISTFLEIVDKLTANPEKIDMEDYKTVFIPTNDAFKSIHSSHFSRMKTDEVYMKKVSLKFTML</sequence>
<reference evidence="2 3" key="1">
    <citation type="submission" date="2024-07" db="EMBL/GenBank/DDBJ databases">
        <title>Chromosome-level genome assembly of the water stick insect Ranatra chinensis (Heteroptera: Nepidae).</title>
        <authorList>
            <person name="Liu X."/>
        </authorList>
    </citation>
    <scope>NUCLEOTIDE SEQUENCE [LARGE SCALE GENOMIC DNA]</scope>
    <source>
        <strain evidence="2">Cailab_2021Rc</strain>
        <tissue evidence="2">Muscle</tissue>
    </source>
</reference>
<dbReference type="EMBL" id="JBFDAA010000006">
    <property type="protein sequence ID" value="KAL1131673.1"/>
    <property type="molecule type" value="Genomic_DNA"/>
</dbReference>
<keyword evidence="3" id="KW-1185">Reference proteome</keyword>
<dbReference type="SMART" id="SM00554">
    <property type="entry name" value="FAS1"/>
    <property type="match status" value="3"/>
</dbReference>
<feature type="non-terminal residue" evidence="2">
    <location>
        <position position="1"/>
    </location>
</feature>
<dbReference type="Gene3D" id="2.30.180.10">
    <property type="entry name" value="FAS1 domain"/>
    <property type="match status" value="4"/>
</dbReference>
<evidence type="ECO:0000313" key="3">
    <source>
        <dbReference type="Proteomes" id="UP001558652"/>
    </source>
</evidence>
<accession>A0ABD0YK68</accession>
<feature type="domain" description="FAS1" evidence="1">
    <location>
        <begin position="369"/>
        <end position="443"/>
    </location>
</feature>
<name>A0ABD0YK68_9HEMI</name>
<feature type="domain" description="FAS1" evidence="1">
    <location>
        <begin position="1"/>
        <end position="103"/>
    </location>
</feature>
<dbReference type="SUPFAM" id="SSF82153">
    <property type="entry name" value="FAS1 domain"/>
    <property type="match status" value="4"/>
</dbReference>
<comment type="caution">
    <text evidence="2">The sequence shown here is derived from an EMBL/GenBank/DDBJ whole genome shotgun (WGS) entry which is preliminary data.</text>
</comment>
<dbReference type="AlphaFoldDB" id="A0ABD0YK68"/>
<dbReference type="PANTHER" id="PTHR10900">
    <property type="entry name" value="PERIOSTIN-RELATED"/>
    <property type="match status" value="1"/>
</dbReference>
<dbReference type="Proteomes" id="UP001558652">
    <property type="component" value="Unassembled WGS sequence"/>
</dbReference>
<dbReference type="Pfam" id="PF02469">
    <property type="entry name" value="Fasciclin"/>
    <property type="match status" value="3"/>
</dbReference>
<dbReference type="PROSITE" id="PS50213">
    <property type="entry name" value="FAS1"/>
    <property type="match status" value="4"/>
</dbReference>
<evidence type="ECO:0000313" key="2">
    <source>
        <dbReference type="EMBL" id="KAL1131673.1"/>
    </source>
</evidence>
<feature type="domain" description="FAS1" evidence="1">
    <location>
        <begin position="234"/>
        <end position="365"/>
    </location>
</feature>
<organism evidence="2 3">
    <name type="scientific">Ranatra chinensis</name>
    <dbReference type="NCBI Taxonomy" id="642074"/>
    <lineage>
        <taxon>Eukaryota</taxon>
        <taxon>Metazoa</taxon>
        <taxon>Ecdysozoa</taxon>
        <taxon>Arthropoda</taxon>
        <taxon>Hexapoda</taxon>
        <taxon>Insecta</taxon>
        <taxon>Pterygota</taxon>
        <taxon>Neoptera</taxon>
        <taxon>Paraneoptera</taxon>
        <taxon>Hemiptera</taxon>
        <taxon>Heteroptera</taxon>
        <taxon>Panheteroptera</taxon>
        <taxon>Nepomorpha</taxon>
        <taxon>Nepidae</taxon>
        <taxon>Ranatrinae</taxon>
        <taxon>Ranatra</taxon>
    </lineage>
</organism>
<dbReference type="PANTHER" id="PTHR10900:SF114">
    <property type="entry name" value="FAS1 DOMAIN-CONTAINING PROTEIN"/>
    <property type="match status" value="1"/>
</dbReference>
<protein>
    <recommendedName>
        <fullName evidence="1">FAS1 domain-containing protein</fullName>
    </recommendedName>
</protein>
<gene>
    <name evidence="2" type="ORF">AAG570_011286</name>
</gene>
<dbReference type="InterPro" id="IPR036378">
    <property type="entry name" value="FAS1_dom_sf"/>
</dbReference>
<feature type="domain" description="FAS1" evidence="1">
    <location>
        <begin position="99"/>
        <end position="230"/>
    </location>
</feature>
<proteinExistence type="predicted"/>
<evidence type="ECO:0000259" key="1">
    <source>
        <dbReference type="PROSITE" id="PS50213"/>
    </source>
</evidence>